<protein>
    <submittedName>
        <fullName evidence="1">Uncharacterized protein</fullName>
    </submittedName>
</protein>
<name>A0ACD3ADC6_9AGAR</name>
<keyword evidence="2" id="KW-1185">Reference proteome</keyword>
<dbReference type="EMBL" id="ML208500">
    <property type="protein sequence ID" value="TFK63878.1"/>
    <property type="molecule type" value="Genomic_DNA"/>
</dbReference>
<sequence length="1220" mass="137940">MQSLSIGDVSKSERLYDGAAESTTDVPKSGPFEFVKTFFEENQETIKSTATGLASLTSEGRSIESAVSSFAETAKVVIKGLDALAQVHPAIGVAVIAFKLVVTFDMTRRENNKKVLALKIEMQDMMAVLFELRHIRDPMEESPDGSRLGARIQTLMDKIANDVKDAGSACDAYLKKSFLARTLKSKIYENRLADYGTTFEDNKTELHRVLSMHTARGVDAANEKLSSMDNKVDQLLQIFRKLDSPREKEIQRLFDESGGVKACLESDILLESLVLKSGETLSSVGGSTRRGEDIGNARKVLLKEWQEDVGEMFKKNIIVFERKLDVQSKQLVAIQESNERIVTILSSGLHERILNIDLRTIWKEMGWKGSVKARHFVLALHDYYSDESFLRGQESHISLRDPVETPLDSTLDGSITSTTPIIDDRWALTYVNVTHVQPIIEAIDDDGTGFVSIKEVNTFVTSYPPDWTLLQRLAYWAAGWHITISSYKDKIYRQVQTIFKSLDRLVPANRNIVCAYLKDGSFVRLEHILRSTKSVETTSHDPELAKLIETYEKTEEERLCRNLDSVAYELDSIETVGLVTGPGRIERYLFPLIYLLLKRDLRIIMLACKSVIHEEELAIRLSSLYSVFCAVDERIERMTDIYKQVHADVSTTLGIFVFGMFRLYYEKVFDTPEGLRILARDNNSFLRWISNEDETLQDEIGPTLTPGLRLGPVDLVVLELGARPLDPPSPYNAEIPQDLSLLGYWSGHFWTAREDGLEESYLDLVELRIETVSDRKIAGVGQTWSRLLTIDGTIGEDNDMVFSVVCSNGRTLLCTGGFDPIRQRIQGSWTDTPATSDPDSESDDSQVVNRTILFLRTPSRLHRFVYTPTDFTKNPARSRWAFACNAILHETRRNSWSWMHFKIHIDELRRFVALQSRSHLRDANVTPNKELSAEEVQELQTFRRHFDVRVARLCVELARFQTHRLMVDHLEFMCDSCRRDIYETRIICLVCMKKGSNSKDNVDLCRECLTMSTNQNGNNHNPSHSMIKYERIVFDYDEVWSSRTIAAAAKVTLRSAEENTTTQGVADEGAFAHGDRSVPDSDHVSALLCICCSTPVTTPCWVCRTCPPDTFVCSACEAQRVAPPKDHIHELSDPLIRISTTDPEPLADDAGGLGIETRLAGLEAKLDERTNELRMQVNQLETKVNERFVQLESRIQEQFATLESLLRQVVAQTGPQSTPS</sequence>
<accession>A0ACD3ADC6</accession>
<reference evidence="1 2" key="1">
    <citation type="journal article" date="2019" name="Nat. Ecol. Evol.">
        <title>Megaphylogeny resolves global patterns of mushroom evolution.</title>
        <authorList>
            <person name="Varga T."/>
            <person name="Krizsan K."/>
            <person name="Foldi C."/>
            <person name="Dima B."/>
            <person name="Sanchez-Garcia M."/>
            <person name="Sanchez-Ramirez S."/>
            <person name="Szollosi G.J."/>
            <person name="Szarkandi J.G."/>
            <person name="Papp V."/>
            <person name="Albert L."/>
            <person name="Andreopoulos W."/>
            <person name="Angelini C."/>
            <person name="Antonin V."/>
            <person name="Barry K.W."/>
            <person name="Bougher N.L."/>
            <person name="Buchanan P."/>
            <person name="Buyck B."/>
            <person name="Bense V."/>
            <person name="Catcheside P."/>
            <person name="Chovatia M."/>
            <person name="Cooper J."/>
            <person name="Damon W."/>
            <person name="Desjardin D."/>
            <person name="Finy P."/>
            <person name="Geml J."/>
            <person name="Haridas S."/>
            <person name="Hughes K."/>
            <person name="Justo A."/>
            <person name="Karasinski D."/>
            <person name="Kautmanova I."/>
            <person name="Kiss B."/>
            <person name="Kocsube S."/>
            <person name="Kotiranta H."/>
            <person name="LaButti K.M."/>
            <person name="Lechner B.E."/>
            <person name="Liimatainen K."/>
            <person name="Lipzen A."/>
            <person name="Lukacs Z."/>
            <person name="Mihaltcheva S."/>
            <person name="Morgado L.N."/>
            <person name="Niskanen T."/>
            <person name="Noordeloos M.E."/>
            <person name="Ohm R.A."/>
            <person name="Ortiz-Santana B."/>
            <person name="Ovrebo C."/>
            <person name="Racz N."/>
            <person name="Riley R."/>
            <person name="Savchenko A."/>
            <person name="Shiryaev A."/>
            <person name="Soop K."/>
            <person name="Spirin V."/>
            <person name="Szebenyi C."/>
            <person name="Tomsovsky M."/>
            <person name="Tulloss R.E."/>
            <person name="Uehling J."/>
            <person name="Grigoriev I.V."/>
            <person name="Vagvolgyi C."/>
            <person name="Papp T."/>
            <person name="Martin F.M."/>
            <person name="Miettinen O."/>
            <person name="Hibbett D.S."/>
            <person name="Nagy L.G."/>
        </authorList>
    </citation>
    <scope>NUCLEOTIDE SEQUENCE [LARGE SCALE GENOMIC DNA]</scope>
    <source>
        <strain evidence="1 2">NL-1719</strain>
    </source>
</reference>
<evidence type="ECO:0000313" key="1">
    <source>
        <dbReference type="EMBL" id="TFK63878.1"/>
    </source>
</evidence>
<gene>
    <name evidence="1" type="ORF">BDN72DRAFT_826239</name>
</gene>
<organism evidence="1 2">
    <name type="scientific">Pluteus cervinus</name>
    <dbReference type="NCBI Taxonomy" id="181527"/>
    <lineage>
        <taxon>Eukaryota</taxon>
        <taxon>Fungi</taxon>
        <taxon>Dikarya</taxon>
        <taxon>Basidiomycota</taxon>
        <taxon>Agaricomycotina</taxon>
        <taxon>Agaricomycetes</taxon>
        <taxon>Agaricomycetidae</taxon>
        <taxon>Agaricales</taxon>
        <taxon>Pluteineae</taxon>
        <taxon>Pluteaceae</taxon>
        <taxon>Pluteus</taxon>
    </lineage>
</organism>
<evidence type="ECO:0000313" key="2">
    <source>
        <dbReference type="Proteomes" id="UP000308600"/>
    </source>
</evidence>
<proteinExistence type="predicted"/>
<dbReference type="Proteomes" id="UP000308600">
    <property type="component" value="Unassembled WGS sequence"/>
</dbReference>